<dbReference type="SMART" id="SM00790">
    <property type="entry name" value="AFOR_N"/>
    <property type="match status" value="1"/>
</dbReference>
<dbReference type="Proteomes" id="UP000740329">
    <property type="component" value="Unassembled WGS sequence"/>
</dbReference>
<dbReference type="Pfam" id="PF02730">
    <property type="entry name" value="AFOR_N"/>
    <property type="match status" value="1"/>
</dbReference>
<dbReference type="Pfam" id="PF01314">
    <property type="entry name" value="AFOR_C"/>
    <property type="match status" value="1"/>
</dbReference>
<evidence type="ECO:0000256" key="3">
    <source>
        <dbReference type="ARBA" id="ARBA00022485"/>
    </source>
</evidence>
<protein>
    <submittedName>
        <fullName evidence="8">Glyceraldehyde-3-phosphate dehydrogenase (Ferredoxin)</fullName>
        <ecNumber evidence="8">1.2.7.6</ecNumber>
    </submittedName>
</protein>
<evidence type="ECO:0000256" key="6">
    <source>
        <dbReference type="ARBA" id="ARBA00023014"/>
    </source>
</evidence>
<dbReference type="AlphaFoldDB" id="A0A8J7UQN3"/>
<evidence type="ECO:0000256" key="5">
    <source>
        <dbReference type="ARBA" id="ARBA00023004"/>
    </source>
</evidence>
<keyword evidence="3" id="KW-0004">4Fe-4S</keyword>
<comment type="similarity">
    <text evidence="2">Belongs to the AOR/FOR family.</text>
</comment>
<proteinExistence type="inferred from homology"/>
<dbReference type="InterPro" id="IPR013983">
    <property type="entry name" value="Ald_Fedxn_OxRdtase_N"/>
</dbReference>
<feature type="domain" description="Aldehyde ferredoxin oxidoreductase N-terminal" evidence="7">
    <location>
        <begin position="1"/>
        <end position="209"/>
    </location>
</feature>
<dbReference type="SUPFAM" id="SSF48310">
    <property type="entry name" value="Aldehyde ferredoxin oxidoreductase, C-terminal domains"/>
    <property type="match status" value="2"/>
</dbReference>
<evidence type="ECO:0000259" key="7">
    <source>
        <dbReference type="SMART" id="SM00790"/>
    </source>
</evidence>
<name>A0A8J7UQN3_METVO</name>
<dbReference type="InterPro" id="IPR013984">
    <property type="entry name" value="Ald_Fedxn_OxRdtase_dom2"/>
</dbReference>
<dbReference type="GO" id="GO:0051539">
    <property type="term" value="F:4 iron, 4 sulfur cluster binding"/>
    <property type="evidence" value="ECO:0007669"/>
    <property type="project" value="UniProtKB-KW"/>
</dbReference>
<dbReference type="GO" id="GO:0043797">
    <property type="term" value="F:glyceraldehyde-3-phosphate dehydrogenase (ferredoxin) activity"/>
    <property type="evidence" value="ECO:0007669"/>
    <property type="project" value="UniProtKB-EC"/>
</dbReference>
<dbReference type="InterPro" id="IPR001203">
    <property type="entry name" value="OxRdtase_Ald_Fedxn_C"/>
</dbReference>
<dbReference type="PANTHER" id="PTHR30038:SF7">
    <property type="entry name" value="TUNGSTEN-CONTAINING GLYCERALDEHYDE-3-PHOSPHATE:FERREDOXIN OXIDOREDUCTASE"/>
    <property type="match status" value="1"/>
</dbReference>
<dbReference type="Gene3D" id="1.10.569.10">
    <property type="entry name" value="Aldehyde Ferredoxin Oxidoreductase Protein, subunit A, domain 2"/>
    <property type="match status" value="1"/>
</dbReference>
<dbReference type="EMBL" id="JAGGMV010000001">
    <property type="protein sequence ID" value="MBP2200983.1"/>
    <property type="molecule type" value="Genomic_DNA"/>
</dbReference>
<dbReference type="RefSeq" id="WP_209590447.1">
    <property type="nucleotide sequence ID" value="NZ_JAGGMV010000001.1"/>
</dbReference>
<sequence length="706" mass="81137">MRNILIDASSKTYETVEGTYLPLDWGMKLHNDYETYKEDVYSDKNIFCFGKGVLPIIGGHRLIFSFRSPLWKGFHFSAMGGAGYTLQNTGLDNIAIKGRCEKPSLIILNGNGNFSLEFKELEEFEQGKFKSVYELNDYLIEQYKQIDENFRAFMVGPSAITTDMAGIYSQTIKNGAVVEGSEDWAARGGCGSALYRCHNVIGVVFFGDNYQKDIEKELKLKKIVETCHNKPYIEAVLSNTEKYRYSKKTETGGTFGNNYKTAMDLTPIFNWRTPFIEKDDRLYFHDKILKYFVAQFDEESIIPKNWTNCGEPCPVACKKYRKGMHVDYEPYEANGPCLGIFDIYAVDKVVHAVDSLGMDAIEFGNLCAWVFELLNVGLLKPEEVGIKMPYFDVEDYDTDENILKCSNHNAEQAITLANLIVYGITENKENTKEITKELIQSIQKNLENPDYEKIEQLISLLRKDTRYAGKELNEIYKDRLHELNTSDCDVKVEKFRKYKSNCIESQEPLNFNDFAVYVAFGHNGQISPTMYWAIGNYIPYLIQGKYLTYYQNGVFLEPEELATLSVKGATEEITLENLGICRFHRKWILPVLDELLAEVFKDEEKMDISKSDELNEVNGVNYYLSNNLHKVSLNLLEKIYSYDLKVGYPHVIESHRVKELMACGAKDFENEKWAKKFEEDGDKALDEYISRVLAKYSELLGISWTL</sequence>
<comment type="cofactor">
    <cofactor evidence="1">
        <name>[4Fe-4S] cluster</name>
        <dbReference type="ChEBI" id="CHEBI:49883"/>
    </cofactor>
</comment>
<dbReference type="InterPro" id="IPR051919">
    <property type="entry name" value="W-dependent_AOR"/>
</dbReference>
<evidence type="ECO:0000256" key="4">
    <source>
        <dbReference type="ARBA" id="ARBA00022723"/>
    </source>
</evidence>
<evidence type="ECO:0000313" key="8">
    <source>
        <dbReference type="EMBL" id="MBP2200983.1"/>
    </source>
</evidence>
<keyword evidence="6" id="KW-0411">Iron-sulfur</keyword>
<keyword evidence="5" id="KW-0408">Iron</keyword>
<dbReference type="EC" id="1.2.7.6" evidence="8"/>
<reference evidence="8" key="1">
    <citation type="submission" date="2021-03" db="EMBL/GenBank/DDBJ databases">
        <title>Genomic Encyclopedia of Type Strains, Phase IV (KMG-V): Genome sequencing to study the core and pangenomes of soil and plant-associated prokaryotes.</title>
        <authorList>
            <person name="Whitman W."/>
        </authorList>
    </citation>
    <scope>NUCLEOTIDE SEQUENCE</scope>
    <source>
        <strain evidence="8">C4</strain>
    </source>
</reference>
<comment type="caution">
    <text evidence="8">The sequence shown here is derived from an EMBL/GenBank/DDBJ whole genome shotgun (WGS) entry which is preliminary data.</text>
</comment>
<dbReference type="InterPro" id="IPR036503">
    <property type="entry name" value="Ald_Fedxn_OxRdtase_N_sf"/>
</dbReference>
<keyword evidence="4" id="KW-0479">Metal-binding</keyword>
<gene>
    <name evidence="8" type="ORF">J3E07_000381</name>
</gene>
<keyword evidence="8" id="KW-0560">Oxidoreductase</keyword>
<dbReference type="GO" id="GO:0009055">
    <property type="term" value="F:electron transfer activity"/>
    <property type="evidence" value="ECO:0007669"/>
    <property type="project" value="InterPro"/>
</dbReference>
<dbReference type="SUPFAM" id="SSF56228">
    <property type="entry name" value="Aldehyde ferredoxin oxidoreductase, N-terminal domain"/>
    <property type="match status" value="1"/>
</dbReference>
<organism evidence="8 9">
    <name type="scientific">Methanococcus voltae</name>
    <dbReference type="NCBI Taxonomy" id="2188"/>
    <lineage>
        <taxon>Archaea</taxon>
        <taxon>Methanobacteriati</taxon>
        <taxon>Methanobacteriota</taxon>
        <taxon>Methanomada group</taxon>
        <taxon>Methanococci</taxon>
        <taxon>Methanococcales</taxon>
        <taxon>Methanococcaceae</taxon>
        <taxon>Methanococcus</taxon>
    </lineage>
</organism>
<dbReference type="PANTHER" id="PTHR30038">
    <property type="entry name" value="ALDEHYDE FERREDOXIN OXIDOREDUCTASE"/>
    <property type="match status" value="1"/>
</dbReference>
<accession>A0A8J7UQN3</accession>
<evidence type="ECO:0000313" key="9">
    <source>
        <dbReference type="Proteomes" id="UP000740329"/>
    </source>
</evidence>
<evidence type="ECO:0000256" key="2">
    <source>
        <dbReference type="ARBA" id="ARBA00011032"/>
    </source>
</evidence>
<evidence type="ECO:0000256" key="1">
    <source>
        <dbReference type="ARBA" id="ARBA00001966"/>
    </source>
</evidence>
<dbReference type="InterPro" id="IPR036021">
    <property type="entry name" value="Tungsten_al_ferr_oxy-like_C"/>
</dbReference>
<dbReference type="GO" id="GO:0046872">
    <property type="term" value="F:metal ion binding"/>
    <property type="evidence" value="ECO:0007669"/>
    <property type="project" value="UniProtKB-KW"/>
</dbReference>
<dbReference type="Gene3D" id="3.60.9.10">
    <property type="entry name" value="Aldehyde ferredoxin oxidoreductase, N-terminal domain"/>
    <property type="match status" value="1"/>
</dbReference>